<comment type="caution">
    <text evidence="3">The sequence shown here is derived from an EMBL/GenBank/DDBJ whole genome shotgun (WGS) entry which is preliminary data.</text>
</comment>
<evidence type="ECO:0000313" key="3">
    <source>
        <dbReference type="EMBL" id="MBF4273930.1"/>
    </source>
</evidence>
<dbReference type="Pfam" id="PF00535">
    <property type="entry name" value="Glycos_transf_2"/>
    <property type="match status" value="1"/>
</dbReference>
<feature type="domain" description="Glycosyltransferase 2-like" evidence="2">
    <location>
        <begin position="16"/>
        <end position="103"/>
    </location>
</feature>
<dbReference type="Proteomes" id="UP000722957">
    <property type="component" value="Unassembled WGS sequence"/>
</dbReference>
<dbReference type="InterPro" id="IPR029044">
    <property type="entry name" value="Nucleotide-diphossugar_trans"/>
</dbReference>
<dbReference type="AlphaFoldDB" id="A0A8I0RGF7"/>
<dbReference type="PANTHER" id="PTHR43630">
    <property type="entry name" value="POLY-BETA-1,6-N-ACETYL-D-GLUCOSAMINE SYNTHASE"/>
    <property type="match status" value="1"/>
</dbReference>
<organism evidence="3 4">
    <name type="scientific">Vibrio anguillarum</name>
    <name type="common">Listonella anguillarum</name>
    <dbReference type="NCBI Taxonomy" id="55601"/>
    <lineage>
        <taxon>Bacteria</taxon>
        <taxon>Pseudomonadati</taxon>
        <taxon>Pseudomonadota</taxon>
        <taxon>Gammaproteobacteria</taxon>
        <taxon>Vibrionales</taxon>
        <taxon>Vibrionaceae</taxon>
        <taxon>Vibrio</taxon>
    </lineage>
</organism>
<gene>
    <name evidence="3" type="ORF">EAY07_18255</name>
</gene>
<evidence type="ECO:0000259" key="2">
    <source>
        <dbReference type="Pfam" id="PF00535"/>
    </source>
</evidence>
<name>A0A8I0RGF7_VIBAN</name>
<dbReference type="PANTHER" id="PTHR43630:SF2">
    <property type="entry name" value="GLYCOSYLTRANSFERASE"/>
    <property type="match status" value="1"/>
</dbReference>
<protein>
    <submittedName>
        <fullName evidence="3">Glycosyltransferase family 2 protein</fullName>
    </submittedName>
</protein>
<dbReference type="Gene3D" id="3.90.550.10">
    <property type="entry name" value="Spore Coat Polysaccharide Biosynthesis Protein SpsA, Chain A"/>
    <property type="match status" value="1"/>
</dbReference>
<dbReference type="EMBL" id="RDOM01000073">
    <property type="protein sequence ID" value="MBF4273930.1"/>
    <property type="molecule type" value="Genomic_DNA"/>
</dbReference>
<dbReference type="CDD" id="cd02511">
    <property type="entry name" value="Beta4Glucosyltransferase"/>
    <property type="match status" value="1"/>
</dbReference>
<evidence type="ECO:0000313" key="4">
    <source>
        <dbReference type="Proteomes" id="UP000722957"/>
    </source>
</evidence>
<dbReference type="SUPFAM" id="SSF53448">
    <property type="entry name" value="Nucleotide-diphospho-sugar transferases"/>
    <property type="match status" value="1"/>
</dbReference>
<evidence type="ECO:0000256" key="1">
    <source>
        <dbReference type="ARBA" id="ARBA00038494"/>
    </source>
</evidence>
<sequence>MDVKMQLKEIKDYSVSAIILTYNVEDKIGKTLNSIINCVDEIIIVDSGSTDATLDVISDYNCNVKVISQNWMDSFALQRNIGIHASTCKWCFCIDSDEELTKESQLTFKCNIEMLDKYKSETLFSPKIIDRFNNSVLTNNPRIFKKSDDVKYHGRVHEYINKLDWDVTYIDKIELIHSGYPSNQNFMDVKNARNKNLLTLQMNDEPNDLRWNYFMLRYVNPDSREFISILELFGEISLPYPVEYEVYCINVKQKLIKNLIKQDKLKEAYIHCLSMTQYYNDIQSLSIKKLIEFFIAEKKYHSKLKKIKSDLFEIEKLAFDGFIFENFNFETIDLMISNIDRFILLKPEIDELL</sequence>
<dbReference type="InterPro" id="IPR001173">
    <property type="entry name" value="Glyco_trans_2-like"/>
</dbReference>
<proteinExistence type="inferred from homology"/>
<reference evidence="3 4" key="1">
    <citation type="journal article" date="2021" name="PeerJ">
        <title>Analysis of 44 Vibrio anguillarum genomes reveals high genetic diversity.</title>
        <authorList>
            <person name="Hansen M.J."/>
            <person name="Dalsgaard I."/>
        </authorList>
    </citation>
    <scope>NUCLEOTIDE SEQUENCE [LARGE SCALE GENOMIC DNA]</scope>
    <source>
        <strain evidence="3 4">17-16730-2A</strain>
    </source>
</reference>
<accession>A0A8I0RGF7</accession>
<comment type="similarity">
    <text evidence="1">Belongs to the glycosyltransferase 2 family. WaaE/KdtX subfamily.</text>
</comment>